<dbReference type="Proteomes" id="UP001191082">
    <property type="component" value="Unassembled WGS sequence"/>
</dbReference>
<dbReference type="RefSeq" id="WP_138863546.1">
    <property type="nucleotide sequence ID" value="NZ_VCPC01000002.1"/>
</dbReference>
<proteinExistence type="predicted"/>
<reference evidence="2 3" key="1">
    <citation type="submission" date="2019-05" db="EMBL/GenBank/DDBJ databases">
        <title>Marivita sp. nov. isolated from sea sediment.</title>
        <authorList>
            <person name="Kim W."/>
        </authorList>
    </citation>
    <scope>NUCLEOTIDE SEQUENCE [LARGE SCALE GENOMIC DNA]</scope>
    <source>
        <strain evidence="2 3">CAU 1492</strain>
    </source>
</reference>
<keyword evidence="3" id="KW-1185">Reference proteome</keyword>
<dbReference type="Pfam" id="PF01890">
    <property type="entry name" value="CbiG_C"/>
    <property type="match status" value="1"/>
</dbReference>
<protein>
    <submittedName>
        <fullName evidence="2">Cobalamin biosynthesis protein</fullName>
    </submittedName>
</protein>
<dbReference type="InterPro" id="IPR002750">
    <property type="entry name" value="CobE/GbiG_C"/>
</dbReference>
<gene>
    <name evidence="2" type="ORF">FGK64_09365</name>
</gene>
<evidence type="ECO:0000313" key="3">
    <source>
        <dbReference type="Proteomes" id="UP001191082"/>
    </source>
</evidence>
<evidence type="ECO:0000259" key="1">
    <source>
        <dbReference type="Pfam" id="PF01890"/>
    </source>
</evidence>
<name>A0ABY2X9E1_9RHOB</name>
<comment type="caution">
    <text evidence="2">The sequence shown here is derived from an EMBL/GenBank/DDBJ whole genome shotgun (WGS) entry which is preliminary data.</text>
</comment>
<dbReference type="EMBL" id="VCPC01000002">
    <property type="protein sequence ID" value="TMV12990.1"/>
    <property type="molecule type" value="Genomic_DNA"/>
</dbReference>
<sequence>MRVAGLGFRHGATEQSLADALARAGGEVTALATPADKAEAPAIVALAQTLGLPVVAVPGLDLRAAPTLTHSDRVMAKRGTGSVAEAAALAAAGPSARLVAARVVSGDRMATCAIATGEVE</sequence>
<dbReference type="SUPFAM" id="SSF159664">
    <property type="entry name" value="CobE/GbiG C-terminal domain-like"/>
    <property type="match status" value="1"/>
</dbReference>
<accession>A0ABY2X9E1</accession>
<evidence type="ECO:0000313" key="2">
    <source>
        <dbReference type="EMBL" id="TMV12990.1"/>
    </source>
</evidence>
<feature type="domain" description="CobE/GbiG C-terminal" evidence="1">
    <location>
        <begin position="3"/>
        <end position="115"/>
    </location>
</feature>
<dbReference type="InterPro" id="IPR036518">
    <property type="entry name" value="CobE/GbiG_C_sf"/>
</dbReference>
<dbReference type="Gene3D" id="3.30.420.180">
    <property type="entry name" value="CobE/GbiG C-terminal domain"/>
    <property type="match status" value="1"/>
</dbReference>
<organism evidence="2 3">
    <name type="scientific">Arenibacterium halophilum</name>
    <dbReference type="NCBI Taxonomy" id="2583821"/>
    <lineage>
        <taxon>Bacteria</taxon>
        <taxon>Pseudomonadati</taxon>
        <taxon>Pseudomonadota</taxon>
        <taxon>Alphaproteobacteria</taxon>
        <taxon>Rhodobacterales</taxon>
        <taxon>Paracoccaceae</taxon>
        <taxon>Arenibacterium</taxon>
    </lineage>
</organism>